<dbReference type="HAMAP" id="MF_00223">
    <property type="entry name" value="FolE"/>
    <property type="match status" value="1"/>
</dbReference>
<feature type="binding site" evidence="5">
    <location>
        <position position="103"/>
    </location>
    <ligand>
        <name>Zn(2+)</name>
        <dbReference type="ChEBI" id="CHEBI:29105"/>
    </ligand>
</feature>
<dbReference type="EMBL" id="FOYM01000013">
    <property type="protein sequence ID" value="SFR06412.1"/>
    <property type="molecule type" value="Genomic_DNA"/>
</dbReference>
<dbReference type="FunFam" id="3.30.1130.10:FF:000001">
    <property type="entry name" value="GTP cyclohydrolase 1"/>
    <property type="match status" value="1"/>
</dbReference>
<dbReference type="AlphaFoldDB" id="A0A1I6DLZ9"/>
<dbReference type="GO" id="GO:0046654">
    <property type="term" value="P:tetrahydrofolate biosynthetic process"/>
    <property type="evidence" value="ECO:0007669"/>
    <property type="project" value="UniProtKB-UniRule"/>
</dbReference>
<comment type="similarity">
    <text evidence="5">Belongs to the GTP cyclohydrolase I family.</text>
</comment>
<dbReference type="SUPFAM" id="SSF55620">
    <property type="entry name" value="Tetrahydrobiopterin biosynthesis enzymes-like"/>
    <property type="match status" value="1"/>
</dbReference>
<feature type="binding site" evidence="5">
    <location>
        <position position="106"/>
    </location>
    <ligand>
        <name>Zn(2+)</name>
        <dbReference type="ChEBI" id="CHEBI:29105"/>
    </ligand>
</feature>
<feature type="domain" description="GTP cyclohydrolase I" evidence="6">
    <location>
        <begin position="34"/>
        <end position="212"/>
    </location>
</feature>
<dbReference type="NCBIfam" id="NF006825">
    <property type="entry name" value="PRK09347.1-2"/>
    <property type="match status" value="1"/>
</dbReference>
<dbReference type="InterPro" id="IPR020602">
    <property type="entry name" value="GTP_CycHdrlase_I_dom"/>
</dbReference>
<evidence type="ECO:0000256" key="3">
    <source>
        <dbReference type="ARBA" id="ARBA00022563"/>
    </source>
</evidence>
<dbReference type="PANTHER" id="PTHR11109">
    <property type="entry name" value="GTP CYCLOHYDROLASE I"/>
    <property type="match status" value="1"/>
</dbReference>
<keyword evidence="5" id="KW-0342">GTP-binding</keyword>
<dbReference type="NCBIfam" id="TIGR00063">
    <property type="entry name" value="folE"/>
    <property type="match status" value="1"/>
</dbReference>
<dbReference type="EC" id="3.5.4.16" evidence="5"/>
<comment type="catalytic activity">
    <reaction evidence="1 5">
        <text>GTP + H2O = 7,8-dihydroneopterin 3'-triphosphate + formate + H(+)</text>
        <dbReference type="Rhea" id="RHEA:17473"/>
        <dbReference type="ChEBI" id="CHEBI:15377"/>
        <dbReference type="ChEBI" id="CHEBI:15378"/>
        <dbReference type="ChEBI" id="CHEBI:15740"/>
        <dbReference type="ChEBI" id="CHEBI:37565"/>
        <dbReference type="ChEBI" id="CHEBI:58462"/>
        <dbReference type="EC" id="3.5.4.16"/>
    </reaction>
</comment>
<keyword evidence="5" id="KW-0547">Nucleotide-binding</keyword>
<keyword evidence="4 5" id="KW-0378">Hydrolase</keyword>
<dbReference type="PROSITE" id="PS00859">
    <property type="entry name" value="GTP_CYCLOHYDROL_1_1"/>
    <property type="match status" value="1"/>
</dbReference>
<dbReference type="NCBIfam" id="NF006826">
    <property type="entry name" value="PRK09347.1-3"/>
    <property type="match status" value="1"/>
</dbReference>
<evidence type="ECO:0000256" key="2">
    <source>
        <dbReference type="ARBA" id="ARBA00005080"/>
    </source>
</evidence>
<comment type="subunit">
    <text evidence="5">Homopolymer.</text>
</comment>
<name>A0A1I6DLZ9_9FIRM</name>
<dbReference type="PROSITE" id="PS00860">
    <property type="entry name" value="GTP_CYCLOHYDROL_1_2"/>
    <property type="match status" value="1"/>
</dbReference>
<dbReference type="CDD" id="cd00642">
    <property type="entry name" value="GTP_cyclohydro1"/>
    <property type="match status" value="1"/>
</dbReference>
<accession>A0A1I6DLZ9</accession>
<dbReference type="Gene3D" id="1.10.286.10">
    <property type="match status" value="1"/>
</dbReference>
<evidence type="ECO:0000259" key="6">
    <source>
        <dbReference type="Pfam" id="PF01227"/>
    </source>
</evidence>
<reference evidence="8" key="1">
    <citation type="submission" date="2016-10" db="EMBL/GenBank/DDBJ databases">
        <authorList>
            <person name="Varghese N."/>
            <person name="Submissions S."/>
        </authorList>
    </citation>
    <scope>NUCLEOTIDE SEQUENCE [LARGE SCALE GENOMIC DNA]</scope>
    <source>
        <strain evidence="8">DSM 3669</strain>
    </source>
</reference>
<dbReference type="GO" id="GO:0003934">
    <property type="term" value="F:GTP cyclohydrolase I activity"/>
    <property type="evidence" value="ECO:0007669"/>
    <property type="project" value="UniProtKB-UniRule"/>
</dbReference>
<dbReference type="FunFam" id="1.10.286.10:FF:000001">
    <property type="entry name" value="GTP cyclohydrolase 1"/>
    <property type="match status" value="1"/>
</dbReference>
<comment type="pathway">
    <text evidence="2 5">Cofactor biosynthesis; 7,8-dihydroneopterin triphosphate biosynthesis; 7,8-dihydroneopterin triphosphate from GTP: step 1/1.</text>
</comment>
<proteinExistence type="inferred from homology"/>
<dbReference type="Gene3D" id="3.30.1130.10">
    <property type="match status" value="1"/>
</dbReference>
<dbReference type="InterPro" id="IPR001474">
    <property type="entry name" value="GTP_CycHdrlase_I"/>
</dbReference>
<keyword evidence="3 5" id="KW-0554">One-carbon metabolism</keyword>
<dbReference type="STRING" id="39060.SAMN05660706_11356"/>
<dbReference type="Proteomes" id="UP000199584">
    <property type="component" value="Unassembled WGS sequence"/>
</dbReference>
<dbReference type="GO" id="GO:0006730">
    <property type="term" value="P:one-carbon metabolic process"/>
    <property type="evidence" value="ECO:0007669"/>
    <property type="project" value="UniProtKB-UniRule"/>
</dbReference>
<dbReference type="InterPro" id="IPR043133">
    <property type="entry name" value="GTP-CH-I_C/QueF"/>
</dbReference>
<protein>
    <recommendedName>
        <fullName evidence="5">GTP cyclohydrolase 1</fullName>
        <ecNumber evidence="5">3.5.4.16</ecNumber>
    </recommendedName>
    <alternativeName>
        <fullName evidence="5">GTP cyclohydrolase I</fullName>
        <shortName evidence="5">GTP-CH-I</shortName>
    </alternativeName>
</protein>
<organism evidence="7 8">
    <name type="scientific">Desulfoscipio geothermicus DSM 3669</name>
    <dbReference type="NCBI Taxonomy" id="1121426"/>
    <lineage>
        <taxon>Bacteria</taxon>
        <taxon>Bacillati</taxon>
        <taxon>Bacillota</taxon>
        <taxon>Clostridia</taxon>
        <taxon>Eubacteriales</taxon>
        <taxon>Desulfallaceae</taxon>
        <taxon>Desulfoscipio</taxon>
    </lineage>
</organism>
<dbReference type="InterPro" id="IPR018234">
    <property type="entry name" value="GTP_CycHdrlase_I_CS"/>
</dbReference>
<evidence type="ECO:0000256" key="1">
    <source>
        <dbReference type="ARBA" id="ARBA00001052"/>
    </source>
</evidence>
<keyword evidence="8" id="KW-1185">Reference proteome</keyword>
<dbReference type="PANTHER" id="PTHR11109:SF7">
    <property type="entry name" value="GTP CYCLOHYDROLASE 1"/>
    <property type="match status" value="1"/>
</dbReference>
<dbReference type="UniPathway" id="UPA00848">
    <property type="reaction ID" value="UER00151"/>
</dbReference>
<dbReference type="GO" id="GO:0005525">
    <property type="term" value="F:GTP binding"/>
    <property type="evidence" value="ECO:0007669"/>
    <property type="project" value="UniProtKB-KW"/>
</dbReference>
<dbReference type="GO" id="GO:0006729">
    <property type="term" value="P:tetrahydrobiopterin biosynthetic process"/>
    <property type="evidence" value="ECO:0007669"/>
    <property type="project" value="TreeGrafter"/>
</dbReference>
<dbReference type="Pfam" id="PF01227">
    <property type="entry name" value="GTP_cyclohydroI"/>
    <property type="match status" value="1"/>
</dbReference>
<evidence type="ECO:0000313" key="8">
    <source>
        <dbReference type="Proteomes" id="UP000199584"/>
    </source>
</evidence>
<evidence type="ECO:0000256" key="4">
    <source>
        <dbReference type="ARBA" id="ARBA00022801"/>
    </source>
</evidence>
<keyword evidence="5" id="KW-0479">Metal-binding</keyword>
<dbReference type="GO" id="GO:0008270">
    <property type="term" value="F:zinc ion binding"/>
    <property type="evidence" value="ECO:0007669"/>
    <property type="project" value="UniProtKB-UniRule"/>
</dbReference>
<dbReference type="InterPro" id="IPR043134">
    <property type="entry name" value="GTP-CH-I_N"/>
</dbReference>
<evidence type="ECO:0000256" key="5">
    <source>
        <dbReference type="HAMAP-Rule" id="MF_00223"/>
    </source>
</evidence>
<evidence type="ECO:0000313" key="7">
    <source>
        <dbReference type="EMBL" id="SFR06412.1"/>
    </source>
</evidence>
<gene>
    <name evidence="5" type="primary">folE</name>
    <name evidence="7" type="ORF">SAMN05660706_11356</name>
</gene>
<sequence length="213" mass="24621">MKNGEILKYRSKSYNNRQEGLRKEKITMIDQNKIETAVRMILEAIGEDPEREGLKETPARVARMYNEIFCGLWDDPDRHLQKMFAEEHEEMVLVKDIPIYSMCEHHLLPFYGKAHVAYIPRRGNVTGLSKLARVVEGFSKRPQLQERLTTQIADTIMKRLNPHGVLVVIEAEHMCMTLRGVRKPGSKTVTSAVRGQFQRNEATRAEAFSLIRR</sequence>
<keyword evidence="5" id="KW-0862">Zinc</keyword>
<feature type="binding site" evidence="5">
    <location>
        <position position="175"/>
    </location>
    <ligand>
        <name>Zn(2+)</name>
        <dbReference type="ChEBI" id="CHEBI:29105"/>
    </ligand>
</feature>
<dbReference type="GO" id="GO:0005737">
    <property type="term" value="C:cytoplasm"/>
    <property type="evidence" value="ECO:0007669"/>
    <property type="project" value="TreeGrafter"/>
</dbReference>